<protein>
    <submittedName>
        <fullName evidence="4">Cysteine protease</fullName>
    </submittedName>
</protein>
<evidence type="ECO:0000313" key="5">
    <source>
        <dbReference type="Proteomes" id="UP000019754"/>
    </source>
</evidence>
<evidence type="ECO:0000313" key="4">
    <source>
        <dbReference type="EMBL" id="EYT49384.1"/>
    </source>
</evidence>
<dbReference type="OrthoDB" id="9804023at2"/>
<dbReference type="PANTHER" id="PTHR42736">
    <property type="entry name" value="PROTEIN-GLUTAMINE GAMMA-GLUTAMYLTRANSFERASE"/>
    <property type="match status" value="1"/>
</dbReference>
<dbReference type="GO" id="GO:0006508">
    <property type="term" value="P:proteolysis"/>
    <property type="evidence" value="ECO:0007669"/>
    <property type="project" value="UniProtKB-KW"/>
</dbReference>
<feature type="transmembrane region" description="Helical" evidence="2">
    <location>
        <begin position="151"/>
        <end position="170"/>
    </location>
</feature>
<feature type="compositionally biased region" description="Gly residues" evidence="1">
    <location>
        <begin position="623"/>
        <end position="634"/>
    </location>
</feature>
<feature type="transmembrane region" description="Helical" evidence="2">
    <location>
        <begin position="125"/>
        <end position="144"/>
    </location>
</feature>
<evidence type="ECO:0000256" key="2">
    <source>
        <dbReference type="SAM" id="Phobius"/>
    </source>
</evidence>
<dbReference type="PANTHER" id="PTHR42736:SF1">
    <property type="entry name" value="PROTEIN-GLUTAMINE GAMMA-GLUTAMYLTRANSFERASE"/>
    <property type="match status" value="1"/>
</dbReference>
<keyword evidence="4" id="KW-0645">Protease</keyword>
<keyword evidence="2" id="KW-0812">Transmembrane</keyword>
<organism evidence="4 5">
    <name type="scientific">Brachybacterium muris UCD-AY4</name>
    <dbReference type="NCBI Taxonomy" id="1249481"/>
    <lineage>
        <taxon>Bacteria</taxon>
        <taxon>Bacillati</taxon>
        <taxon>Actinomycetota</taxon>
        <taxon>Actinomycetes</taxon>
        <taxon>Micrococcales</taxon>
        <taxon>Dermabacteraceae</taxon>
        <taxon>Brachybacterium</taxon>
    </lineage>
</organism>
<dbReference type="Pfam" id="PF11992">
    <property type="entry name" value="TgpA_N"/>
    <property type="match status" value="1"/>
</dbReference>
<dbReference type="AlphaFoldDB" id="A0A022L0I1"/>
<keyword evidence="4" id="KW-0378">Hydrolase</keyword>
<keyword evidence="2" id="KW-1133">Transmembrane helix</keyword>
<dbReference type="Pfam" id="PF01841">
    <property type="entry name" value="Transglut_core"/>
    <property type="match status" value="1"/>
</dbReference>
<dbReference type="RefSeq" id="WP_017823158.1">
    <property type="nucleotide sequence ID" value="NZ_AORC01000009.1"/>
</dbReference>
<feature type="compositionally biased region" description="Pro residues" evidence="1">
    <location>
        <begin position="601"/>
        <end position="610"/>
    </location>
</feature>
<accession>A0A022L0I1</accession>
<dbReference type="InterPro" id="IPR038765">
    <property type="entry name" value="Papain-like_cys_pep_sf"/>
</dbReference>
<dbReference type="GO" id="GO:0008233">
    <property type="term" value="F:peptidase activity"/>
    <property type="evidence" value="ECO:0007669"/>
    <property type="project" value="UniProtKB-KW"/>
</dbReference>
<dbReference type="SMART" id="SM00460">
    <property type="entry name" value="TGc"/>
    <property type="match status" value="1"/>
</dbReference>
<dbReference type="Gene3D" id="3.10.620.30">
    <property type="match status" value="1"/>
</dbReference>
<dbReference type="InterPro" id="IPR052901">
    <property type="entry name" value="Bact_TGase-like"/>
</dbReference>
<feature type="region of interest" description="Disordered" evidence="1">
    <location>
        <begin position="774"/>
        <end position="803"/>
    </location>
</feature>
<feature type="transmembrane region" description="Helical" evidence="2">
    <location>
        <begin position="20"/>
        <end position="37"/>
    </location>
</feature>
<reference evidence="4 5" key="1">
    <citation type="journal article" date="2013" name="Genome Announc.">
        <title>Draft genome sequence of an Actinobacterium, Brachybacterium muris strain UCD-AY4.</title>
        <authorList>
            <person name="Lo J.R."/>
            <person name="Lang J.M."/>
            <person name="Darling A.E."/>
            <person name="Eisen J.A."/>
            <person name="Coil D.A."/>
        </authorList>
    </citation>
    <scope>NUCLEOTIDE SEQUENCE [LARGE SCALE GENOMIC DNA]</scope>
    <source>
        <strain evidence="4 5">UCD-AY4</strain>
    </source>
</reference>
<feature type="compositionally biased region" description="Acidic residues" evidence="1">
    <location>
        <begin position="581"/>
        <end position="590"/>
    </location>
</feature>
<feature type="transmembrane region" description="Helical" evidence="2">
    <location>
        <begin position="43"/>
        <end position="60"/>
    </location>
</feature>
<feature type="transmembrane region" description="Helical" evidence="2">
    <location>
        <begin position="221"/>
        <end position="243"/>
    </location>
</feature>
<dbReference type="HOGENOM" id="CLU_333081_0_0_11"/>
<dbReference type="EMBL" id="AORC01000009">
    <property type="protein sequence ID" value="EYT49384.1"/>
    <property type="molecule type" value="Genomic_DNA"/>
</dbReference>
<feature type="region of interest" description="Disordered" evidence="1">
    <location>
        <begin position="560"/>
        <end position="637"/>
    </location>
</feature>
<feature type="compositionally biased region" description="Gly residues" evidence="1">
    <location>
        <begin position="778"/>
        <end position="797"/>
    </location>
</feature>
<dbReference type="Proteomes" id="UP000019754">
    <property type="component" value="Unassembled WGS sequence"/>
</dbReference>
<feature type="domain" description="Transglutaminase-like" evidence="3">
    <location>
        <begin position="494"/>
        <end position="564"/>
    </location>
</feature>
<dbReference type="SUPFAM" id="SSF54001">
    <property type="entry name" value="Cysteine proteinases"/>
    <property type="match status" value="1"/>
</dbReference>
<feature type="transmembrane region" description="Helical" evidence="2">
    <location>
        <begin position="67"/>
        <end position="85"/>
    </location>
</feature>
<proteinExistence type="predicted"/>
<dbReference type="STRING" id="1249481.D641_0108125"/>
<dbReference type="InterPro" id="IPR021878">
    <property type="entry name" value="TgpA_N"/>
</dbReference>
<gene>
    <name evidence="4" type="ORF">D641_0108125</name>
</gene>
<evidence type="ECO:0000259" key="3">
    <source>
        <dbReference type="SMART" id="SM00460"/>
    </source>
</evidence>
<keyword evidence="2" id="KW-0472">Membrane</keyword>
<sequence>MSPLLGRPSLQGSHLVRRALLLGVAIVIASAPLSILLAGSSWLVIPLMACAVVIGSGTLLRSLLRSSVLVPVLQLVVIAGMLLAVQRMQGVTDPGGGLGALIGAQPGIIVTGLQELTGALPPVVLQPHGAVVVLLMICLVVLGLDLMFLDLGWHTPTALLLMGFILAPALQQPSGGQWWTAIGPVIAGLLIFSARTLHGDPAYLEGDQRPQAGPLRRRERVIAAVAAATLLVAGLTLPLSTALPQTAPPRIPLSIDAVNQWQGPQTPPLGPVMIDDSVSVRQELLRGEEREVLRYTTTDETPSYLRLTTLPRYDDGDFKAGPGMPWDPRVETPAFSNLTLDRMPVDPATEQLAEHTITLQDLGGPRAPLPDNVRGLDTGTLDSAEVSIGDPGAVVVDTAGIIGTPYTVLSEERRTTPEQLRAMPIEQLQGPFEQGVVSGEVPQVAADLAEQLATDAGAENAYDTAVAYQEHFRTSYAYSLTVRTPPGADPLQTFLDNRIGYCEQFAAAFALMMNAQGYPTRVVIGFTAGMRDGEEWVVTSHNAHAWPEVWFGPEHGWVPFEPTPAAAANGVNPPDHTDPDAAPEGEDQVEEPTAGEVTPEAPTPGEPTAPTPTTGQETDDAGDTGGQGTEGAAGDGAQPWGVLGVVLLIGALAGAVVWLGRRRTTALEGRWQAAAEEGPQALASRAWSELDQAVQARARRIKWLGWSSWYGRPPVQLHLDAALPPNEALASLLAQAREGRIPVEDRHEQAAERLGRAVHQARYAPGGAVAGAGPVPGPGAGSGLGAGAGAGEAGPAGGALREDVDTLTELLTRAPRRSS</sequence>
<evidence type="ECO:0000256" key="1">
    <source>
        <dbReference type="SAM" id="MobiDB-lite"/>
    </source>
</evidence>
<comment type="caution">
    <text evidence="4">The sequence shown here is derived from an EMBL/GenBank/DDBJ whole genome shotgun (WGS) entry which is preliminary data.</text>
</comment>
<dbReference type="InterPro" id="IPR002931">
    <property type="entry name" value="Transglutaminase-like"/>
</dbReference>
<feature type="transmembrane region" description="Helical" evidence="2">
    <location>
        <begin position="640"/>
        <end position="660"/>
    </location>
</feature>
<keyword evidence="5" id="KW-1185">Reference proteome</keyword>
<name>A0A022L0I1_9MICO</name>
<feature type="transmembrane region" description="Helical" evidence="2">
    <location>
        <begin position="176"/>
        <end position="194"/>
    </location>
</feature>